<evidence type="ECO:0000313" key="2">
    <source>
        <dbReference type="WBParaSite" id="PS1159_v2.g5540.t1"/>
    </source>
</evidence>
<dbReference type="WBParaSite" id="PS1159_v2.g5540.t1">
    <property type="protein sequence ID" value="PS1159_v2.g5540.t1"/>
    <property type="gene ID" value="PS1159_v2.g5540"/>
</dbReference>
<organism evidence="1 2">
    <name type="scientific">Panagrolaimus sp. PS1159</name>
    <dbReference type="NCBI Taxonomy" id="55785"/>
    <lineage>
        <taxon>Eukaryota</taxon>
        <taxon>Metazoa</taxon>
        <taxon>Ecdysozoa</taxon>
        <taxon>Nematoda</taxon>
        <taxon>Chromadorea</taxon>
        <taxon>Rhabditida</taxon>
        <taxon>Tylenchina</taxon>
        <taxon>Panagrolaimomorpha</taxon>
        <taxon>Panagrolaimoidea</taxon>
        <taxon>Panagrolaimidae</taxon>
        <taxon>Panagrolaimus</taxon>
    </lineage>
</organism>
<sequence length="102" mass="11599">QDVVRKYQAMLKKYEEEHKRLNKENQDLHFALQKASSSAPYTPTLSGASSDRQRSRSSAPLFESNSRPDLRATIDAADRQRTYSRFTASRLDGNPQLRAAVN</sequence>
<accession>A0AC35GHS9</accession>
<proteinExistence type="predicted"/>
<evidence type="ECO:0000313" key="1">
    <source>
        <dbReference type="Proteomes" id="UP000887580"/>
    </source>
</evidence>
<dbReference type="Proteomes" id="UP000887580">
    <property type="component" value="Unplaced"/>
</dbReference>
<protein>
    <submittedName>
        <fullName evidence="2">Uncharacterized protein</fullName>
    </submittedName>
</protein>
<name>A0AC35GHS9_9BILA</name>
<reference evidence="2" key="1">
    <citation type="submission" date="2022-11" db="UniProtKB">
        <authorList>
            <consortium name="WormBaseParasite"/>
        </authorList>
    </citation>
    <scope>IDENTIFICATION</scope>
</reference>